<dbReference type="GO" id="GO:0040001">
    <property type="term" value="P:establishment of mitotic spindle localization"/>
    <property type="evidence" value="ECO:0007669"/>
    <property type="project" value="EnsemblFungi"/>
</dbReference>
<dbReference type="InterPro" id="IPR005225">
    <property type="entry name" value="Small_GTP-bd"/>
</dbReference>
<dbReference type="eggNOG" id="KOG1673">
    <property type="taxonomic scope" value="Eukaryota"/>
</dbReference>
<feature type="region of interest" description="Disordered" evidence="2">
    <location>
        <begin position="222"/>
        <end position="272"/>
    </location>
</feature>
<dbReference type="GO" id="GO:0005816">
    <property type="term" value="C:spindle pole body"/>
    <property type="evidence" value="ECO:0007669"/>
    <property type="project" value="EnsemblFungi"/>
</dbReference>
<dbReference type="STRING" id="1071381.G8BPB4"/>
<organism evidence="3 4">
    <name type="scientific">Tetrapisispora phaffii (strain ATCC 24235 / CBS 4417 / NBRC 1672 / NRRL Y-8282 / UCD 70-5)</name>
    <name type="common">Yeast</name>
    <name type="synonym">Fabospora phaffii</name>
    <dbReference type="NCBI Taxonomy" id="1071381"/>
    <lineage>
        <taxon>Eukaryota</taxon>
        <taxon>Fungi</taxon>
        <taxon>Dikarya</taxon>
        <taxon>Ascomycota</taxon>
        <taxon>Saccharomycotina</taxon>
        <taxon>Saccharomycetes</taxon>
        <taxon>Saccharomycetales</taxon>
        <taxon>Saccharomycetaceae</taxon>
        <taxon>Tetrapisispora</taxon>
    </lineage>
</organism>
<sequence length="296" mass="33200">MPYRENRNASSAGGMMRSVPKSRNQVEIQVGLIGDAQVGKTSLMVKYVQNIFNEEYTQTLGVNFLKRTVSVRSTDIVFSLLDLGGQKEFINMLPIATVGSAAIVFLFDLTRPETLNSIKNWYRQANGLNEMAIPILVGTKYDLFINLDKEHQDSISRLSMEIAQVMDSPLVFCSTSKSINVQKIFKIALSKIFNLTLTIPEINEIGDPLLIYKTLGNNFNNNRSHNSSPIRTNNNNNSNNDTNSNNDGNSNTVNNNNYSALDNSNYPNPTASEHLNRIKNLHQCLRHAQLRCLRVV</sequence>
<dbReference type="InterPro" id="IPR027417">
    <property type="entry name" value="P-loop_NTPase"/>
</dbReference>
<dbReference type="GO" id="GO:1904750">
    <property type="term" value="P:negative regulation of protein localization to nucleolus"/>
    <property type="evidence" value="ECO:0007669"/>
    <property type="project" value="EnsemblFungi"/>
</dbReference>
<dbReference type="GeneID" id="11534762"/>
<dbReference type="GO" id="GO:0005525">
    <property type="term" value="F:GTP binding"/>
    <property type="evidence" value="ECO:0007669"/>
    <property type="project" value="InterPro"/>
</dbReference>
<dbReference type="KEGG" id="tpf:TPHA_0B01720"/>
<reference evidence="3 4" key="1">
    <citation type="journal article" date="2011" name="Proc. Natl. Acad. Sci. U.S.A.">
        <title>Evolutionary erosion of yeast sex chromosomes by mating-type switching accidents.</title>
        <authorList>
            <person name="Gordon J.L."/>
            <person name="Armisen D."/>
            <person name="Proux-Wera E."/>
            <person name="Oheigeartaigh S.S."/>
            <person name="Byrne K.P."/>
            <person name="Wolfe K.H."/>
        </authorList>
    </citation>
    <scope>NUCLEOTIDE SEQUENCE [LARGE SCALE GENOMIC DNA]</scope>
    <source>
        <strain evidence="4">ATCC 24235 / CBS 4417 / NBRC 1672 / NRRL Y-8282 / UCD 70-5</strain>
    </source>
</reference>
<dbReference type="EMBL" id="HE612857">
    <property type="protein sequence ID" value="CCE61845.1"/>
    <property type="molecule type" value="Genomic_DNA"/>
</dbReference>
<dbReference type="SMART" id="SM00175">
    <property type="entry name" value="RAB"/>
    <property type="match status" value="1"/>
</dbReference>
<accession>G8BPB4</accession>
<dbReference type="NCBIfam" id="TIGR00231">
    <property type="entry name" value="small_GTP"/>
    <property type="match status" value="1"/>
</dbReference>
<evidence type="ECO:0000256" key="1">
    <source>
        <dbReference type="ARBA" id="ARBA00022741"/>
    </source>
</evidence>
<dbReference type="HOGENOM" id="CLU_041217_0_2_1"/>
<dbReference type="GO" id="GO:0031536">
    <property type="term" value="P:positive regulation of exit from mitosis"/>
    <property type="evidence" value="ECO:0007669"/>
    <property type="project" value="EnsemblFungi"/>
</dbReference>
<dbReference type="Proteomes" id="UP000005666">
    <property type="component" value="Chromosome 2"/>
</dbReference>
<dbReference type="SMART" id="SM00173">
    <property type="entry name" value="RAS"/>
    <property type="match status" value="1"/>
</dbReference>
<evidence type="ECO:0000313" key="4">
    <source>
        <dbReference type="Proteomes" id="UP000005666"/>
    </source>
</evidence>
<dbReference type="SUPFAM" id="SSF52540">
    <property type="entry name" value="P-loop containing nucleoside triphosphate hydrolases"/>
    <property type="match status" value="1"/>
</dbReference>
<dbReference type="SMART" id="SM00174">
    <property type="entry name" value="RHO"/>
    <property type="match status" value="1"/>
</dbReference>
<dbReference type="PRINTS" id="PR00449">
    <property type="entry name" value="RASTRNSFRMNG"/>
</dbReference>
<evidence type="ECO:0000256" key="2">
    <source>
        <dbReference type="SAM" id="MobiDB-lite"/>
    </source>
</evidence>
<dbReference type="AlphaFoldDB" id="G8BPB4"/>
<dbReference type="OrthoDB" id="6585768at2759"/>
<protein>
    <recommendedName>
        <fullName evidence="5">Septum-promoting GTP-binding protein 1</fullName>
    </recommendedName>
</protein>
<dbReference type="GO" id="GO:0031578">
    <property type="term" value="P:mitotic spindle orientation checkpoint signaling"/>
    <property type="evidence" value="ECO:0007669"/>
    <property type="project" value="EnsemblFungi"/>
</dbReference>
<keyword evidence="1" id="KW-0547">Nucleotide-binding</keyword>
<dbReference type="GO" id="GO:0023056">
    <property type="term" value="P:positive regulation of signaling"/>
    <property type="evidence" value="ECO:0007669"/>
    <property type="project" value="EnsemblFungi"/>
</dbReference>
<gene>
    <name evidence="3" type="primary">TPHA0B01720</name>
    <name evidence="3" type="ordered locus">TPHA_0B01720</name>
</gene>
<dbReference type="Pfam" id="PF00071">
    <property type="entry name" value="Ras"/>
    <property type="match status" value="1"/>
</dbReference>
<dbReference type="OMA" id="FDLNCTI"/>
<proteinExistence type="predicted"/>
<dbReference type="PANTHER" id="PTHR47978">
    <property type="match status" value="1"/>
</dbReference>
<evidence type="ECO:0008006" key="5">
    <source>
        <dbReference type="Google" id="ProtNLM"/>
    </source>
</evidence>
<dbReference type="RefSeq" id="XP_003684279.1">
    <property type="nucleotide sequence ID" value="XM_003684231.1"/>
</dbReference>
<name>G8BPB4_TETPH</name>
<evidence type="ECO:0000313" key="3">
    <source>
        <dbReference type="EMBL" id="CCE61845.1"/>
    </source>
</evidence>
<dbReference type="GO" id="GO:1902542">
    <property type="term" value="P:regulation of protein localization to mitotic spindle pole body"/>
    <property type="evidence" value="ECO:0007669"/>
    <property type="project" value="EnsemblFungi"/>
</dbReference>
<keyword evidence="4" id="KW-1185">Reference proteome</keyword>
<dbReference type="PROSITE" id="PS51419">
    <property type="entry name" value="RAB"/>
    <property type="match status" value="1"/>
</dbReference>
<feature type="compositionally biased region" description="Low complexity" evidence="2">
    <location>
        <begin position="222"/>
        <end position="266"/>
    </location>
</feature>
<dbReference type="Gene3D" id="3.40.50.300">
    <property type="entry name" value="P-loop containing nucleotide triphosphate hydrolases"/>
    <property type="match status" value="1"/>
</dbReference>
<dbReference type="GO" id="GO:0003924">
    <property type="term" value="F:GTPase activity"/>
    <property type="evidence" value="ECO:0007669"/>
    <property type="project" value="EnsemblFungi"/>
</dbReference>
<dbReference type="InterPro" id="IPR001806">
    <property type="entry name" value="Small_GTPase"/>
</dbReference>